<evidence type="ECO:0000256" key="10">
    <source>
        <dbReference type="ARBA" id="ARBA00023170"/>
    </source>
</evidence>
<evidence type="ECO:0000256" key="4">
    <source>
        <dbReference type="ARBA" id="ARBA00022614"/>
    </source>
</evidence>
<keyword evidence="15" id="KW-1185">Reference proteome</keyword>
<dbReference type="SUPFAM" id="SSF52047">
    <property type="entry name" value="RNI-like"/>
    <property type="match status" value="2"/>
</dbReference>
<feature type="transmembrane region" description="Helical" evidence="12">
    <location>
        <begin position="794"/>
        <end position="816"/>
    </location>
</feature>
<dbReference type="InterPro" id="IPR032675">
    <property type="entry name" value="LRR_dom_sf"/>
</dbReference>
<sequence>MGQVTMNVTKKKARPCCNSRKALNSQLHGSIDDNSTLFSLVHLRSLDLSDNDFNRSRIPHRLGEFSKLMHLNLSHGDEITFSGQVPPQLSHLSNLLSLDLRSYTLGPFPDVPTNPLQLEISTLRALIRNSTRLKQLRLNCVSISSPVPDTFTNLTSLQKLSLRQCELYGEFPIGIFHLPNLRSLNLGYNQNLKGTLPSSIGNLTNLVLLALEDNSFYGEIPHSLFRLENLEYFSLWNNFFEGELALEMFLKLKHLSTLDLSDNKFSLLTAKNVVVNATTLPPIQWLGLGSCNLTGEIPTWIMNLTSLIHLNLDDNQLHGEIPQFLFKLENLETLNLSENLLEGQIELGMLLNLKRLNALGLGGSGNRLTFLERNITSNNMTFSQIKALNLASCNLVLFPNFIQHLQELTDLYIPDNSINTVPSWMWNKTSLMSLVISNNALIGEISPLICNSKSLVRLDLSYNNLVGKIPSCLGGLSQSLHVLNLRGNNLSGHIPQTFMVGTALRIIDFSYNNLHGSLPRELVKCRMLEFLDVSHNHFNDSFPFWLGYLPELKVINLSENKFHGSIKCQGKCTFPKLHIIDLSHNDFSGNLPSELIEEFKSMITSNASQEHFKNNIYYGQNCWYDLDFFLFTMASKGVVRNYTGFQYLHYMVAIDLSCNKFYGEIPEIMGSLKSLVMLNLSNNMLTGSIPSSLGKLSNLEVLDLSLNSLLGKIPQQLTELTFLDFFNVSFNNLSGPIPESRQFSTFESKSFEGNQGLCGIQLVKKCQDHSRPPLEALVDGAQDTESGFFFEFNWSITVIGYVGGLVAGLALGNTFAPDVVRIVKRIPSLIFTCM</sequence>
<dbReference type="Pfam" id="PF00560">
    <property type="entry name" value="LRR_1"/>
    <property type="match status" value="4"/>
</dbReference>
<keyword evidence="9 12" id="KW-0472">Membrane</keyword>
<feature type="domain" description="Disease resistance R13L4/SHOC-2-like LRR" evidence="13">
    <location>
        <begin position="127"/>
        <end position="344"/>
    </location>
</feature>
<comment type="subcellular location">
    <subcellularLocation>
        <location evidence="1">Cell membrane</location>
        <topology evidence="1">Single-pass type I membrane protein</topology>
    </subcellularLocation>
</comment>
<keyword evidence="4" id="KW-0433">Leucine-rich repeat</keyword>
<evidence type="ECO:0000256" key="8">
    <source>
        <dbReference type="ARBA" id="ARBA00022989"/>
    </source>
</evidence>
<evidence type="ECO:0000256" key="1">
    <source>
        <dbReference type="ARBA" id="ARBA00004251"/>
    </source>
</evidence>
<dbReference type="Pfam" id="PF13855">
    <property type="entry name" value="LRR_8"/>
    <property type="match status" value="1"/>
</dbReference>
<keyword evidence="6" id="KW-0732">Signal</keyword>
<organism evidence="14 15">
    <name type="scientific">Stylosanthes scabra</name>
    <dbReference type="NCBI Taxonomy" id="79078"/>
    <lineage>
        <taxon>Eukaryota</taxon>
        <taxon>Viridiplantae</taxon>
        <taxon>Streptophyta</taxon>
        <taxon>Embryophyta</taxon>
        <taxon>Tracheophyta</taxon>
        <taxon>Spermatophyta</taxon>
        <taxon>Magnoliopsida</taxon>
        <taxon>eudicotyledons</taxon>
        <taxon>Gunneridae</taxon>
        <taxon>Pentapetalae</taxon>
        <taxon>rosids</taxon>
        <taxon>fabids</taxon>
        <taxon>Fabales</taxon>
        <taxon>Fabaceae</taxon>
        <taxon>Papilionoideae</taxon>
        <taxon>50 kb inversion clade</taxon>
        <taxon>dalbergioids sensu lato</taxon>
        <taxon>Dalbergieae</taxon>
        <taxon>Pterocarpus clade</taxon>
        <taxon>Stylosanthes</taxon>
    </lineage>
</organism>
<evidence type="ECO:0000256" key="5">
    <source>
        <dbReference type="ARBA" id="ARBA00022692"/>
    </source>
</evidence>
<evidence type="ECO:0000256" key="3">
    <source>
        <dbReference type="ARBA" id="ARBA00022475"/>
    </source>
</evidence>
<accession>A0ABU6QJ35</accession>
<keyword evidence="3" id="KW-1003">Cell membrane</keyword>
<name>A0ABU6QJ35_9FABA</name>
<dbReference type="InterPro" id="IPR055414">
    <property type="entry name" value="LRR_R13L4/SHOC2-like"/>
</dbReference>
<dbReference type="Gene3D" id="3.80.10.10">
    <property type="entry name" value="Ribonuclease Inhibitor"/>
    <property type="match status" value="5"/>
</dbReference>
<evidence type="ECO:0000259" key="13">
    <source>
        <dbReference type="Pfam" id="PF23598"/>
    </source>
</evidence>
<evidence type="ECO:0000256" key="11">
    <source>
        <dbReference type="ARBA" id="ARBA00023180"/>
    </source>
</evidence>
<evidence type="ECO:0000256" key="2">
    <source>
        <dbReference type="ARBA" id="ARBA00009592"/>
    </source>
</evidence>
<dbReference type="InterPro" id="IPR046956">
    <property type="entry name" value="RLP23-like"/>
</dbReference>
<proteinExistence type="inferred from homology"/>
<gene>
    <name evidence="14" type="ORF">PIB30_053980</name>
</gene>
<reference evidence="14 15" key="1">
    <citation type="journal article" date="2023" name="Plants (Basel)">
        <title>Bridging the Gap: Combining Genomics and Transcriptomics Approaches to Understand Stylosanthes scabra, an Orphan Legume from the Brazilian Caatinga.</title>
        <authorList>
            <person name="Ferreira-Neto J.R.C."/>
            <person name="da Silva M.D."/>
            <person name="Binneck E."/>
            <person name="de Melo N.F."/>
            <person name="da Silva R.H."/>
            <person name="de Melo A.L.T.M."/>
            <person name="Pandolfi V."/>
            <person name="Bustamante F.O."/>
            <person name="Brasileiro-Vidal A.C."/>
            <person name="Benko-Iseppon A.M."/>
        </authorList>
    </citation>
    <scope>NUCLEOTIDE SEQUENCE [LARGE SCALE GENOMIC DNA]</scope>
    <source>
        <tissue evidence="14">Leaves</tissue>
    </source>
</reference>
<dbReference type="SMART" id="SM00369">
    <property type="entry name" value="LRR_TYP"/>
    <property type="match status" value="8"/>
</dbReference>
<keyword evidence="7" id="KW-0677">Repeat</keyword>
<comment type="caution">
    <text evidence="14">The sequence shown here is derived from an EMBL/GenBank/DDBJ whole genome shotgun (WGS) entry which is preliminary data.</text>
</comment>
<evidence type="ECO:0000256" key="6">
    <source>
        <dbReference type="ARBA" id="ARBA00022729"/>
    </source>
</evidence>
<keyword evidence="8 12" id="KW-1133">Transmembrane helix</keyword>
<evidence type="ECO:0000256" key="12">
    <source>
        <dbReference type="SAM" id="Phobius"/>
    </source>
</evidence>
<dbReference type="PRINTS" id="PR00019">
    <property type="entry name" value="LEURICHRPT"/>
</dbReference>
<protein>
    <recommendedName>
        <fullName evidence="13">Disease resistance R13L4/SHOC-2-like LRR domain-containing protein</fullName>
    </recommendedName>
</protein>
<dbReference type="InterPro" id="IPR001611">
    <property type="entry name" value="Leu-rich_rpt"/>
</dbReference>
<evidence type="ECO:0000256" key="9">
    <source>
        <dbReference type="ARBA" id="ARBA00023136"/>
    </source>
</evidence>
<evidence type="ECO:0000256" key="7">
    <source>
        <dbReference type="ARBA" id="ARBA00022737"/>
    </source>
</evidence>
<keyword evidence="5 12" id="KW-0812">Transmembrane</keyword>
<dbReference type="EMBL" id="JASCZI010000407">
    <property type="protein sequence ID" value="MED6111630.1"/>
    <property type="molecule type" value="Genomic_DNA"/>
</dbReference>
<dbReference type="PANTHER" id="PTHR48061">
    <property type="entry name" value="LEUCINE-RICH REPEAT RECEPTOR PROTEIN KINASE EMS1-LIKE-RELATED"/>
    <property type="match status" value="1"/>
</dbReference>
<dbReference type="PANTHER" id="PTHR48061:SF29">
    <property type="entry name" value="RECEPTOR-LIKE KINASE FAMILY PROTEIN, PUTATIVE-RELATED"/>
    <property type="match status" value="1"/>
</dbReference>
<dbReference type="SUPFAM" id="SSF52058">
    <property type="entry name" value="L domain-like"/>
    <property type="match status" value="1"/>
</dbReference>
<keyword evidence="10" id="KW-0675">Receptor</keyword>
<dbReference type="Proteomes" id="UP001341840">
    <property type="component" value="Unassembled WGS sequence"/>
</dbReference>
<evidence type="ECO:0000313" key="14">
    <source>
        <dbReference type="EMBL" id="MED6111630.1"/>
    </source>
</evidence>
<dbReference type="InterPro" id="IPR003591">
    <property type="entry name" value="Leu-rich_rpt_typical-subtyp"/>
</dbReference>
<comment type="similarity">
    <text evidence="2">Belongs to the RLP family.</text>
</comment>
<dbReference type="Pfam" id="PF23598">
    <property type="entry name" value="LRR_14"/>
    <property type="match status" value="1"/>
</dbReference>
<evidence type="ECO:0000313" key="15">
    <source>
        <dbReference type="Proteomes" id="UP001341840"/>
    </source>
</evidence>
<keyword evidence="11" id="KW-0325">Glycoprotein</keyword>